<organism evidence="2 3">
    <name type="scientific">Liquidambar formosana</name>
    <name type="common">Formosan gum</name>
    <dbReference type="NCBI Taxonomy" id="63359"/>
    <lineage>
        <taxon>Eukaryota</taxon>
        <taxon>Viridiplantae</taxon>
        <taxon>Streptophyta</taxon>
        <taxon>Embryophyta</taxon>
        <taxon>Tracheophyta</taxon>
        <taxon>Spermatophyta</taxon>
        <taxon>Magnoliopsida</taxon>
        <taxon>eudicotyledons</taxon>
        <taxon>Gunneridae</taxon>
        <taxon>Pentapetalae</taxon>
        <taxon>Saxifragales</taxon>
        <taxon>Altingiaceae</taxon>
        <taxon>Liquidambar</taxon>
    </lineage>
</organism>
<evidence type="ECO:0000256" key="1">
    <source>
        <dbReference type="SAM" id="MobiDB-lite"/>
    </source>
</evidence>
<proteinExistence type="predicted"/>
<protein>
    <submittedName>
        <fullName evidence="2">Uncharacterized protein</fullName>
    </submittedName>
</protein>
<reference evidence="2 3" key="1">
    <citation type="journal article" date="2024" name="Plant J.">
        <title>Genome sequences and population genomics reveal climatic adaptation and genomic divergence between two closely related sweetgum species.</title>
        <authorList>
            <person name="Xu W.Q."/>
            <person name="Ren C.Q."/>
            <person name="Zhang X.Y."/>
            <person name="Comes H.P."/>
            <person name="Liu X.H."/>
            <person name="Li Y.G."/>
            <person name="Kettle C.J."/>
            <person name="Jalonen R."/>
            <person name="Gaisberger H."/>
            <person name="Ma Y.Z."/>
            <person name="Qiu Y.X."/>
        </authorList>
    </citation>
    <scope>NUCLEOTIDE SEQUENCE [LARGE SCALE GENOMIC DNA]</scope>
    <source>
        <strain evidence="2">Hangzhou</strain>
    </source>
</reference>
<evidence type="ECO:0000313" key="3">
    <source>
        <dbReference type="Proteomes" id="UP001415857"/>
    </source>
</evidence>
<dbReference type="AlphaFoldDB" id="A0AAP0X743"/>
<dbReference type="Proteomes" id="UP001415857">
    <property type="component" value="Unassembled WGS sequence"/>
</dbReference>
<accession>A0AAP0X743</accession>
<dbReference type="EMBL" id="JBBPBK010000001">
    <property type="protein sequence ID" value="KAK9292102.1"/>
    <property type="molecule type" value="Genomic_DNA"/>
</dbReference>
<sequence>MTSVNHEVRLRWPHGWNTNGWNTNNEVLGSNLVASSPGVISAVKSKLTRPSTVAGVRTGIAISLLNIRRSHGRRWRSSSDPTKFLSDPVRSIQIRQYSLQIWLDPARSIEEERDGVVGDHGGRSAETKEKKWSEGEIEICRDEDRERERKGEIERQWGEVRVRET</sequence>
<keyword evidence="3" id="KW-1185">Reference proteome</keyword>
<name>A0AAP0X743_LIQFO</name>
<gene>
    <name evidence="2" type="ORF">L1049_020060</name>
</gene>
<evidence type="ECO:0000313" key="2">
    <source>
        <dbReference type="EMBL" id="KAK9292102.1"/>
    </source>
</evidence>
<comment type="caution">
    <text evidence="2">The sequence shown here is derived from an EMBL/GenBank/DDBJ whole genome shotgun (WGS) entry which is preliminary data.</text>
</comment>
<feature type="region of interest" description="Disordered" evidence="1">
    <location>
        <begin position="113"/>
        <end position="133"/>
    </location>
</feature>